<name>A0A645EJ70_9ZZZZ</name>
<dbReference type="EMBL" id="VSSQ01048036">
    <property type="protein sequence ID" value="MPN02075.1"/>
    <property type="molecule type" value="Genomic_DNA"/>
</dbReference>
<comment type="caution">
    <text evidence="1">The sequence shown here is derived from an EMBL/GenBank/DDBJ whole genome shotgun (WGS) entry which is preliminary data.</text>
</comment>
<reference evidence="1" key="1">
    <citation type="submission" date="2019-08" db="EMBL/GenBank/DDBJ databases">
        <authorList>
            <person name="Kucharzyk K."/>
            <person name="Murdoch R.W."/>
            <person name="Higgins S."/>
            <person name="Loffler F."/>
        </authorList>
    </citation>
    <scope>NUCLEOTIDE SEQUENCE</scope>
</reference>
<gene>
    <name evidence="1" type="ORF">SDC9_149288</name>
</gene>
<protein>
    <submittedName>
        <fullName evidence="1">Uncharacterized protein</fullName>
    </submittedName>
</protein>
<dbReference type="AlphaFoldDB" id="A0A645EJ70"/>
<sequence length="80" mass="8519">MNQAGGQSAVFAKVQPRPLQKAASVLTVKEHTNLVNENPCAPPFLAVRGDAVDDGVQHHGHSHGFQLLAQLQNIKAEDAV</sequence>
<organism evidence="1">
    <name type="scientific">bioreactor metagenome</name>
    <dbReference type="NCBI Taxonomy" id="1076179"/>
    <lineage>
        <taxon>unclassified sequences</taxon>
        <taxon>metagenomes</taxon>
        <taxon>ecological metagenomes</taxon>
    </lineage>
</organism>
<evidence type="ECO:0000313" key="1">
    <source>
        <dbReference type="EMBL" id="MPN02075.1"/>
    </source>
</evidence>
<accession>A0A645EJ70</accession>
<proteinExistence type="predicted"/>